<organism evidence="1">
    <name type="scientific">Drosophila melanogaster</name>
    <name type="common">Fruit fly</name>
    <dbReference type="NCBI Taxonomy" id="7227"/>
    <lineage>
        <taxon>Eukaryota</taxon>
        <taxon>Metazoa</taxon>
        <taxon>Ecdysozoa</taxon>
        <taxon>Arthropoda</taxon>
        <taxon>Hexapoda</taxon>
        <taxon>Insecta</taxon>
        <taxon>Pterygota</taxon>
        <taxon>Neoptera</taxon>
        <taxon>Endopterygota</taxon>
        <taxon>Diptera</taxon>
        <taxon>Brachycera</taxon>
        <taxon>Muscomorpha</taxon>
        <taxon>Ephydroidea</taxon>
        <taxon>Drosophilidae</taxon>
        <taxon>Drosophila</taxon>
        <taxon>Sophophora</taxon>
    </lineage>
</organism>
<accession>E3CTR9</accession>
<evidence type="ECO:0000313" key="1">
    <source>
        <dbReference type="EMBL" id="ADP21874.1"/>
    </source>
</evidence>
<protein>
    <submittedName>
        <fullName evidence="1">MIP27493p</fullName>
    </submittedName>
</protein>
<name>E3CTR9_DROME</name>
<dbReference type="AlphaFoldDB" id="E3CTR9"/>
<sequence>MARGTRQNEKSPRNANKNNTQCLFALRYAIKNVQLASLS</sequence>
<dbReference type="EMBL" id="BT125735">
    <property type="protein sequence ID" value="ADP21874.1"/>
    <property type="molecule type" value="mRNA"/>
</dbReference>
<proteinExistence type="evidence at transcript level"/>
<reference evidence="1" key="1">
    <citation type="submission" date="2010-10" db="EMBL/GenBank/DDBJ databases">
        <authorList>
            <person name="Carlson J."/>
            <person name="Booth B."/>
            <person name="Frise E."/>
            <person name="Sandler J."/>
            <person name="Wan K."/>
            <person name="Yu C."/>
            <person name="Celniker S."/>
        </authorList>
    </citation>
    <scope>NUCLEOTIDE SEQUENCE</scope>
</reference>